<keyword evidence="4" id="KW-1185">Reference proteome</keyword>
<keyword evidence="1" id="KW-0195">Cyclin</keyword>
<dbReference type="CDD" id="cd20532">
    <property type="entry name" value="CYCLIN_CCNL_rpt1"/>
    <property type="match status" value="1"/>
</dbReference>
<dbReference type="GO" id="GO:0016538">
    <property type="term" value="F:cyclin-dependent protein serine/threonine kinase regulator activity"/>
    <property type="evidence" value="ECO:0007669"/>
    <property type="project" value="InterPro"/>
</dbReference>
<evidence type="ECO:0000256" key="1">
    <source>
        <dbReference type="RuleBase" id="RU000383"/>
    </source>
</evidence>
<sequence length="277" mass="31363">MATKLSLTNPLLTPEQWSQPPSRIAKVPAPLETQIRHFACELIEAAGILLSLPQVAMATAQVLLQRFYYVASITQFSVRDTMMACLFLASKLEECPRKVKDIINVFDYVVKRRRNLLITPLEMFSQAFYEMKNGLIIAELQLLKQLGFNVQVQLPYGLLVTYLQCLGLVHHPQIPQLAWNYLNDALRTCVYVCYQPPTIASAAIFLAARQCQCKLPTQPPWWTVFDANLDDMIYISGHILSLYETPLPTNIPLTCEELESYLENVQAPLSNSPSDQV</sequence>
<feature type="domain" description="Cyclin-like" evidence="2">
    <location>
        <begin position="157"/>
        <end position="241"/>
    </location>
</feature>
<evidence type="ECO:0000259" key="2">
    <source>
        <dbReference type="SMART" id="SM00385"/>
    </source>
</evidence>
<dbReference type="OrthoDB" id="10264655at2759"/>
<comment type="similarity">
    <text evidence="1">Belongs to the cyclin family.</text>
</comment>
<dbReference type="SMART" id="SM00385">
    <property type="entry name" value="CYCLIN"/>
    <property type="match status" value="2"/>
</dbReference>
<feature type="domain" description="Cyclin-like" evidence="2">
    <location>
        <begin position="41"/>
        <end position="125"/>
    </location>
</feature>
<dbReference type="Gene3D" id="1.10.472.10">
    <property type="entry name" value="Cyclin-like"/>
    <property type="match status" value="2"/>
</dbReference>
<organism evidence="3 4">
    <name type="scientific">Dispira parvispora</name>
    <dbReference type="NCBI Taxonomy" id="1520584"/>
    <lineage>
        <taxon>Eukaryota</taxon>
        <taxon>Fungi</taxon>
        <taxon>Fungi incertae sedis</taxon>
        <taxon>Zoopagomycota</taxon>
        <taxon>Kickxellomycotina</taxon>
        <taxon>Dimargaritomycetes</taxon>
        <taxon>Dimargaritales</taxon>
        <taxon>Dimargaritaceae</taxon>
        <taxon>Dispira</taxon>
    </lineage>
</organism>
<protein>
    <recommendedName>
        <fullName evidence="2">Cyclin-like domain-containing protein</fullName>
    </recommendedName>
</protein>
<dbReference type="GO" id="GO:0006357">
    <property type="term" value="P:regulation of transcription by RNA polymerase II"/>
    <property type="evidence" value="ECO:0007669"/>
    <property type="project" value="InterPro"/>
</dbReference>
<dbReference type="AlphaFoldDB" id="A0A9W8AYQ0"/>
<dbReference type="PANTHER" id="PTHR10026">
    <property type="entry name" value="CYCLIN"/>
    <property type="match status" value="1"/>
</dbReference>
<dbReference type="SUPFAM" id="SSF47954">
    <property type="entry name" value="Cyclin-like"/>
    <property type="match status" value="2"/>
</dbReference>
<comment type="caution">
    <text evidence="3">The sequence shown here is derived from an EMBL/GenBank/DDBJ whole genome shotgun (WGS) entry which is preliminary data.</text>
</comment>
<name>A0A9W8AYQ0_9FUNG</name>
<dbReference type="Pfam" id="PF00134">
    <property type="entry name" value="Cyclin_N"/>
    <property type="match status" value="1"/>
</dbReference>
<dbReference type="PIRSF" id="PIRSF036580">
    <property type="entry name" value="Cyclin_L"/>
    <property type="match status" value="1"/>
</dbReference>
<reference evidence="3" key="1">
    <citation type="submission" date="2022-07" db="EMBL/GenBank/DDBJ databases">
        <title>Phylogenomic reconstructions and comparative analyses of Kickxellomycotina fungi.</title>
        <authorList>
            <person name="Reynolds N.K."/>
            <person name="Stajich J.E."/>
            <person name="Barry K."/>
            <person name="Grigoriev I.V."/>
            <person name="Crous P."/>
            <person name="Smith M.E."/>
        </authorList>
    </citation>
    <scope>NUCLEOTIDE SEQUENCE</scope>
    <source>
        <strain evidence="3">RSA 1196</strain>
    </source>
</reference>
<dbReference type="EMBL" id="JANBPY010000147">
    <property type="protein sequence ID" value="KAJ1968698.1"/>
    <property type="molecule type" value="Genomic_DNA"/>
</dbReference>
<dbReference type="InterPro" id="IPR043198">
    <property type="entry name" value="Cyclin/Ssn8"/>
</dbReference>
<dbReference type="InterPro" id="IPR006671">
    <property type="entry name" value="Cyclin_N"/>
</dbReference>
<dbReference type="InterPro" id="IPR036915">
    <property type="entry name" value="Cyclin-like_sf"/>
</dbReference>
<dbReference type="InterPro" id="IPR013763">
    <property type="entry name" value="Cyclin-like_dom"/>
</dbReference>
<accession>A0A9W8AYQ0</accession>
<dbReference type="CDD" id="cd20533">
    <property type="entry name" value="CYCLIN_CCNL_rpt2"/>
    <property type="match status" value="1"/>
</dbReference>
<gene>
    <name evidence="3" type="ORF">IWQ62_001086</name>
</gene>
<evidence type="ECO:0000313" key="3">
    <source>
        <dbReference type="EMBL" id="KAJ1968698.1"/>
    </source>
</evidence>
<dbReference type="Proteomes" id="UP001150925">
    <property type="component" value="Unassembled WGS sequence"/>
</dbReference>
<evidence type="ECO:0000313" key="4">
    <source>
        <dbReference type="Proteomes" id="UP001150925"/>
    </source>
</evidence>
<proteinExistence type="inferred from homology"/>